<feature type="region of interest" description="Disordered" evidence="3">
    <location>
        <begin position="133"/>
        <end position="229"/>
    </location>
</feature>
<dbReference type="InterPro" id="IPR036877">
    <property type="entry name" value="SUI1_dom_sf"/>
</dbReference>
<dbReference type="PROSITE" id="PS50296">
    <property type="entry name" value="SUI1"/>
    <property type="match status" value="1"/>
</dbReference>
<dbReference type="Gene3D" id="3.30.780.10">
    <property type="entry name" value="SUI1-like domain"/>
    <property type="match status" value="1"/>
</dbReference>
<evidence type="ECO:0000313" key="5">
    <source>
        <dbReference type="EMBL" id="VEU34927.1"/>
    </source>
</evidence>
<organism evidence="5 6">
    <name type="scientific">Pseudo-nitzschia multistriata</name>
    <dbReference type="NCBI Taxonomy" id="183589"/>
    <lineage>
        <taxon>Eukaryota</taxon>
        <taxon>Sar</taxon>
        <taxon>Stramenopiles</taxon>
        <taxon>Ochrophyta</taxon>
        <taxon>Bacillariophyta</taxon>
        <taxon>Bacillariophyceae</taxon>
        <taxon>Bacillariophycidae</taxon>
        <taxon>Bacillariales</taxon>
        <taxon>Bacillariaceae</taxon>
        <taxon>Pseudo-nitzschia</taxon>
    </lineage>
</organism>
<dbReference type="Pfam" id="PF01253">
    <property type="entry name" value="SUI1"/>
    <property type="match status" value="1"/>
</dbReference>
<evidence type="ECO:0000256" key="2">
    <source>
        <dbReference type="ARBA" id="ARBA00022917"/>
    </source>
</evidence>
<evidence type="ECO:0000313" key="6">
    <source>
        <dbReference type="Proteomes" id="UP000291116"/>
    </source>
</evidence>
<dbReference type="AlphaFoldDB" id="A0A448YYJ6"/>
<dbReference type="InterPro" id="IPR005872">
    <property type="entry name" value="SUI1_arc_bac"/>
</dbReference>
<dbReference type="Proteomes" id="UP000291116">
    <property type="component" value="Unassembled WGS sequence"/>
</dbReference>
<reference evidence="5 6" key="1">
    <citation type="submission" date="2019-01" db="EMBL/GenBank/DDBJ databases">
        <authorList>
            <person name="Ferrante I. M."/>
        </authorList>
    </citation>
    <scope>NUCLEOTIDE SEQUENCE [LARGE SCALE GENOMIC DNA]</scope>
    <source>
        <strain evidence="5 6">B856</strain>
    </source>
</reference>
<evidence type="ECO:0000259" key="4">
    <source>
        <dbReference type="PROSITE" id="PS50296"/>
    </source>
</evidence>
<feature type="domain" description="SUI1" evidence="4">
    <location>
        <begin position="208"/>
        <end position="269"/>
    </location>
</feature>
<evidence type="ECO:0000256" key="1">
    <source>
        <dbReference type="ARBA" id="ARBA00022845"/>
    </source>
</evidence>
<feature type="compositionally biased region" description="Basic residues" evidence="3">
    <location>
        <begin position="1"/>
        <end position="10"/>
    </location>
</feature>
<dbReference type="GO" id="GO:0006417">
    <property type="term" value="P:regulation of translation"/>
    <property type="evidence" value="ECO:0007669"/>
    <property type="project" value="UniProtKB-KW"/>
</dbReference>
<proteinExistence type="predicted"/>
<evidence type="ECO:0000256" key="3">
    <source>
        <dbReference type="SAM" id="MobiDB-lite"/>
    </source>
</evidence>
<name>A0A448YYJ6_9STRA</name>
<feature type="compositionally biased region" description="Polar residues" evidence="3">
    <location>
        <begin position="173"/>
        <end position="185"/>
    </location>
</feature>
<dbReference type="SUPFAM" id="SSF55159">
    <property type="entry name" value="eIF1-like"/>
    <property type="match status" value="1"/>
</dbReference>
<keyword evidence="1" id="KW-0810">Translation regulation</keyword>
<protein>
    <recommendedName>
        <fullName evidence="4">SUI1 domain-containing protein</fullName>
    </recommendedName>
</protein>
<feature type="compositionally biased region" description="Basic residues" evidence="3">
    <location>
        <begin position="94"/>
        <end position="104"/>
    </location>
</feature>
<dbReference type="EMBL" id="CAACVS010000043">
    <property type="protein sequence ID" value="VEU34927.1"/>
    <property type="molecule type" value="Genomic_DNA"/>
</dbReference>
<dbReference type="GO" id="GO:0003743">
    <property type="term" value="F:translation initiation factor activity"/>
    <property type="evidence" value="ECO:0007669"/>
    <property type="project" value="InterPro"/>
</dbReference>
<feature type="region of interest" description="Disordered" evidence="3">
    <location>
        <begin position="77"/>
        <end position="109"/>
    </location>
</feature>
<sequence length="292" mass="30277">MDRNRTKPKKRPDQGPPRGFHRIPGGGSSAVLGLLAAVVACGNRNHHGPLFGGVAEAFSAPPPAPVPPPGQRFRALFLASGSGDDPSHGDRPAPKKKTKKKSRRLVLNPNLDRDLFAKGGVATITPDGVVVAAEEAGRPRSSKLGVPTKPRKPKKGSGSGKSLSAKARRLRNQRTAGGTIDSSASEGRKGLSSIARKEDEPVRIATARRGSKTVTMVQGMGASTPPEERKALLKKLKARVGGGGTLVDGVLEVQGSHAETVLGVLRSAGYAKASIVGGGGSGQRKKTKTKTK</sequence>
<dbReference type="CDD" id="cd11567">
    <property type="entry name" value="YciH_like"/>
    <property type="match status" value="1"/>
</dbReference>
<gene>
    <name evidence="5" type="ORF">PSNMU_V1.4_AUG-EV-PASAV3_0016480</name>
</gene>
<dbReference type="InterPro" id="IPR001950">
    <property type="entry name" value="SUI1"/>
</dbReference>
<feature type="region of interest" description="Disordered" evidence="3">
    <location>
        <begin position="1"/>
        <end position="26"/>
    </location>
</feature>
<keyword evidence="6" id="KW-1185">Reference proteome</keyword>
<keyword evidence="2" id="KW-0648">Protein biosynthesis</keyword>
<accession>A0A448YYJ6</accession>